<keyword evidence="2" id="KW-1185">Reference proteome</keyword>
<organism evidence="1 2">
    <name type="scientific">Noviherbaspirillum suwonense</name>
    <dbReference type="NCBI Taxonomy" id="1224511"/>
    <lineage>
        <taxon>Bacteria</taxon>
        <taxon>Pseudomonadati</taxon>
        <taxon>Pseudomonadota</taxon>
        <taxon>Betaproteobacteria</taxon>
        <taxon>Burkholderiales</taxon>
        <taxon>Oxalobacteraceae</taxon>
        <taxon>Noviherbaspirillum</taxon>
    </lineage>
</organism>
<evidence type="ECO:0000313" key="1">
    <source>
        <dbReference type="EMBL" id="SMP79435.1"/>
    </source>
</evidence>
<sequence length="175" mass="19064">MSATRTKRWSGDIASLPAEYMNNVLEKMAAYGDRVQFSLVSGGAEPSYQVINNMGKSMAFDREHRLLQAQDDLFAAANATAVLTLEQINATRSGYGASSRTASKAGRVVKSASGPTKTAAARLDEQVAAARYAYFKANRATLPPRIAEYSGEIDQLLKKGKPVEEAFDEVIKKYF</sequence>
<dbReference type="RefSeq" id="WP_283445261.1">
    <property type="nucleotide sequence ID" value="NZ_FXUL01000031.1"/>
</dbReference>
<proteinExistence type="predicted"/>
<comment type="caution">
    <text evidence="1">The sequence shown here is derived from an EMBL/GenBank/DDBJ whole genome shotgun (WGS) entry which is preliminary data.</text>
</comment>
<gene>
    <name evidence="1" type="ORF">SAMN06295970_13128</name>
</gene>
<evidence type="ECO:0000313" key="2">
    <source>
        <dbReference type="Proteomes" id="UP001158049"/>
    </source>
</evidence>
<dbReference type="Proteomes" id="UP001158049">
    <property type="component" value="Unassembled WGS sequence"/>
</dbReference>
<accession>A0ABY1QSC2</accession>
<reference evidence="1 2" key="1">
    <citation type="submission" date="2017-05" db="EMBL/GenBank/DDBJ databases">
        <authorList>
            <person name="Varghese N."/>
            <person name="Submissions S."/>
        </authorList>
    </citation>
    <scope>NUCLEOTIDE SEQUENCE [LARGE SCALE GENOMIC DNA]</scope>
    <source>
        <strain evidence="1 2">DSM 26001</strain>
    </source>
</reference>
<dbReference type="EMBL" id="FXUL01000031">
    <property type="protein sequence ID" value="SMP79435.1"/>
    <property type="molecule type" value="Genomic_DNA"/>
</dbReference>
<name>A0ABY1QSC2_9BURK</name>
<protein>
    <submittedName>
        <fullName evidence="1">Uncharacterized protein</fullName>
    </submittedName>
</protein>